<accession>A0A4Y2T6P6</accession>
<feature type="non-terminal residue" evidence="1">
    <location>
        <position position="14"/>
    </location>
</feature>
<reference evidence="1 2" key="1">
    <citation type="journal article" date="2019" name="Sci. Rep.">
        <title>Orb-weaving spider Araneus ventricosus genome elucidates the spidroin gene catalogue.</title>
        <authorList>
            <person name="Kono N."/>
            <person name="Nakamura H."/>
            <person name="Ohtoshi R."/>
            <person name="Moran D.A.P."/>
            <person name="Shinohara A."/>
            <person name="Yoshida Y."/>
            <person name="Fujiwara M."/>
            <person name="Mori M."/>
            <person name="Tomita M."/>
            <person name="Arakawa K."/>
        </authorList>
    </citation>
    <scope>NUCLEOTIDE SEQUENCE [LARGE SCALE GENOMIC DNA]</scope>
</reference>
<organism evidence="1 2">
    <name type="scientific">Araneus ventricosus</name>
    <name type="common">Orbweaver spider</name>
    <name type="synonym">Epeira ventricosa</name>
    <dbReference type="NCBI Taxonomy" id="182803"/>
    <lineage>
        <taxon>Eukaryota</taxon>
        <taxon>Metazoa</taxon>
        <taxon>Ecdysozoa</taxon>
        <taxon>Arthropoda</taxon>
        <taxon>Chelicerata</taxon>
        <taxon>Arachnida</taxon>
        <taxon>Araneae</taxon>
        <taxon>Araneomorphae</taxon>
        <taxon>Entelegynae</taxon>
        <taxon>Araneoidea</taxon>
        <taxon>Araneidae</taxon>
        <taxon>Araneus</taxon>
    </lineage>
</organism>
<protein>
    <submittedName>
        <fullName evidence="1">Uncharacterized protein</fullName>
    </submittedName>
</protein>
<comment type="caution">
    <text evidence="1">The sequence shown here is derived from an EMBL/GenBank/DDBJ whole genome shotgun (WGS) entry which is preliminary data.</text>
</comment>
<proteinExistence type="predicted"/>
<gene>
    <name evidence="1" type="ORF">AVEN_198413_1</name>
</gene>
<dbReference type="Proteomes" id="UP000499080">
    <property type="component" value="Unassembled WGS sequence"/>
</dbReference>
<keyword evidence="2" id="KW-1185">Reference proteome</keyword>
<dbReference type="EMBL" id="BGPR01026517">
    <property type="protein sequence ID" value="GBN96294.1"/>
    <property type="molecule type" value="Genomic_DNA"/>
</dbReference>
<sequence>MVIEQRRSFDPFGL</sequence>
<evidence type="ECO:0000313" key="2">
    <source>
        <dbReference type="Proteomes" id="UP000499080"/>
    </source>
</evidence>
<name>A0A4Y2T6P6_ARAVE</name>
<evidence type="ECO:0000313" key="1">
    <source>
        <dbReference type="EMBL" id="GBN96294.1"/>
    </source>
</evidence>